<protein>
    <recommendedName>
        <fullName evidence="4">Secreted protein</fullName>
    </recommendedName>
</protein>
<dbReference type="EMBL" id="MU865643">
    <property type="protein sequence ID" value="KAK4220775.1"/>
    <property type="molecule type" value="Genomic_DNA"/>
</dbReference>
<dbReference type="AlphaFoldDB" id="A0AAN6YN18"/>
<evidence type="ECO:0000256" key="1">
    <source>
        <dbReference type="SAM" id="SignalP"/>
    </source>
</evidence>
<evidence type="ECO:0000313" key="3">
    <source>
        <dbReference type="Proteomes" id="UP001301958"/>
    </source>
</evidence>
<reference evidence="2" key="2">
    <citation type="submission" date="2023-05" db="EMBL/GenBank/DDBJ databases">
        <authorList>
            <consortium name="Lawrence Berkeley National Laboratory"/>
            <person name="Steindorff A."/>
            <person name="Hensen N."/>
            <person name="Bonometti L."/>
            <person name="Westerberg I."/>
            <person name="Brannstrom I.O."/>
            <person name="Guillou S."/>
            <person name="Cros-Aarteil S."/>
            <person name="Calhoun S."/>
            <person name="Haridas S."/>
            <person name="Kuo A."/>
            <person name="Mondo S."/>
            <person name="Pangilinan J."/>
            <person name="Riley R."/>
            <person name="Labutti K."/>
            <person name="Andreopoulos B."/>
            <person name="Lipzen A."/>
            <person name="Chen C."/>
            <person name="Yanf M."/>
            <person name="Daum C."/>
            <person name="Ng V."/>
            <person name="Clum A."/>
            <person name="Ohm R."/>
            <person name="Martin F."/>
            <person name="Silar P."/>
            <person name="Natvig D."/>
            <person name="Lalanne C."/>
            <person name="Gautier V."/>
            <person name="Ament-Velasquez S.L."/>
            <person name="Kruys A."/>
            <person name="Hutchinson M.I."/>
            <person name="Powell A.J."/>
            <person name="Barry K."/>
            <person name="Miller A.N."/>
            <person name="Grigoriev I.V."/>
            <person name="Debuchy R."/>
            <person name="Gladieux P."/>
            <person name="Thoren M.H."/>
            <person name="Johannesson H."/>
        </authorList>
    </citation>
    <scope>NUCLEOTIDE SEQUENCE</scope>
    <source>
        <strain evidence="2">CBS 990.96</strain>
    </source>
</reference>
<gene>
    <name evidence="2" type="ORF">QBC38DRAFT_378342</name>
</gene>
<reference evidence="2" key="1">
    <citation type="journal article" date="2023" name="Mol. Phylogenet. Evol.">
        <title>Genome-scale phylogeny and comparative genomics of the fungal order Sordariales.</title>
        <authorList>
            <person name="Hensen N."/>
            <person name="Bonometti L."/>
            <person name="Westerberg I."/>
            <person name="Brannstrom I.O."/>
            <person name="Guillou S."/>
            <person name="Cros-Aarteil S."/>
            <person name="Calhoun S."/>
            <person name="Haridas S."/>
            <person name="Kuo A."/>
            <person name="Mondo S."/>
            <person name="Pangilinan J."/>
            <person name="Riley R."/>
            <person name="LaButti K."/>
            <person name="Andreopoulos B."/>
            <person name="Lipzen A."/>
            <person name="Chen C."/>
            <person name="Yan M."/>
            <person name="Daum C."/>
            <person name="Ng V."/>
            <person name="Clum A."/>
            <person name="Steindorff A."/>
            <person name="Ohm R.A."/>
            <person name="Martin F."/>
            <person name="Silar P."/>
            <person name="Natvig D.O."/>
            <person name="Lalanne C."/>
            <person name="Gautier V."/>
            <person name="Ament-Velasquez S.L."/>
            <person name="Kruys A."/>
            <person name="Hutchinson M.I."/>
            <person name="Powell A.J."/>
            <person name="Barry K."/>
            <person name="Miller A.N."/>
            <person name="Grigoriev I.V."/>
            <person name="Debuchy R."/>
            <person name="Gladieux P."/>
            <person name="Hiltunen Thoren M."/>
            <person name="Johannesson H."/>
        </authorList>
    </citation>
    <scope>NUCLEOTIDE SEQUENCE</scope>
    <source>
        <strain evidence="2">CBS 990.96</strain>
    </source>
</reference>
<feature type="chain" id="PRO_5043015492" description="Secreted protein" evidence="1">
    <location>
        <begin position="17"/>
        <end position="173"/>
    </location>
</feature>
<evidence type="ECO:0000313" key="2">
    <source>
        <dbReference type="EMBL" id="KAK4220775.1"/>
    </source>
</evidence>
<sequence>MKFFAVLTSLVATASAIDLYLHTDNNCGGSNALRCNGINPNTCCGVGANGSPYQSVAARGIPTIWNVQLRGYRGGNCNILETISGNGGGTFICNRSNNFRYTGAGYNFVGRKRAADTAVGEECQRPNALVLADGSEYDLTDLSDEEFKTLTEAGLNATSVADLPHALQARQLL</sequence>
<keyword evidence="3" id="KW-1185">Reference proteome</keyword>
<proteinExistence type="predicted"/>
<accession>A0AAN6YN18</accession>
<name>A0AAN6YN18_9PEZI</name>
<keyword evidence="1" id="KW-0732">Signal</keyword>
<dbReference type="Proteomes" id="UP001301958">
    <property type="component" value="Unassembled WGS sequence"/>
</dbReference>
<organism evidence="2 3">
    <name type="scientific">Podospora fimiseda</name>
    <dbReference type="NCBI Taxonomy" id="252190"/>
    <lineage>
        <taxon>Eukaryota</taxon>
        <taxon>Fungi</taxon>
        <taxon>Dikarya</taxon>
        <taxon>Ascomycota</taxon>
        <taxon>Pezizomycotina</taxon>
        <taxon>Sordariomycetes</taxon>
        <taxon>Sordariomycetidae</taxon>
        <taxon>Sordariales</taxon>
        <taxon>Podosporaceae</taxon>
        <taxon>Podospora</taxon>
    </lineage>
</organism>
<evidence type="ECO:0008006" key="4">
    <source>
        <dbReference type="Google" id="ProtNLM"/>
    </source>
</evidence>
<feature type="signal peptide" evidence="1">
    <location>
        <begin position="1"/>
        <end position="16"/>
    </location>
</feature>
<comment type="caution">
    <text evidence="2">The sequence shown here is derived from an EMBL/GenBank/DDBJ whole genome shotgun (WGS) entry which is preliminary data.</text>
</comment>